<dbReference type="CDD" id="cd00761">
    <property type="entry name" value="Glyco_tranf_GTA_type"/>
    <property type="match status" value="1"/>
</dbReference>
<proteinExistence type="predicted"/>
<keyword evidence="2" id="KW-0808">Transferase</keyword>
<dbReference type="GO" id="GO:0016740">
    <property type="term" value="F:transferase activity"/>
    <property type="evidence" value="ECO:0007669"/>
    <property type="project" value="UniProtKB-KW"/>
</dbReference>
<dbReference type="InterPro" id="IPR050834">
    <property type="entry name" value="Glycosyltransf_2"/>
</dbReference>
<organism evidence="2 3">
    <name type="scientific">Janthinobacterium violaceinigrum</name>
    <dbReference type="NCBI Taxonomy" id="2654252"/>
    <lineage>
        <taxon>Bacteria</taxon>
        <taxon>Pseudomonadati</taxon>
        <taxon>Pseudomonadota</taxon>
        <taxon>Betaproteobacteria</taxon>
        <taxon>Burkholderiales</taxon>
        <taxon>Oxalobacteraceae</taxon>
        <taxon>Janthinobacterium</taxon>
    </lineage>
</organism>
<accession>A0A6I1HT02</accession>
<comment type="caution">
    <text evidence="2">The sequence shown here is derived from an EMBL/GenBank/DDBJ whole genome shotgun (WGS) entry which is preliminary data.</text>
</comment>
<evidence type="ECO:0000313" key="3">
    <source>
        <dbReference type="Proteomes" id="UP000468717"/>
    </source>
</evidence>
<dbReference type="Gene3D" id="3.90.550.10">
    <property type="entry name" value="Spore Coat Polysaccharide Biosynthesis Protein SpsA, Chain A"/>
    <property type="match status" value="1"/>
</dbReference>
<dbReference type="EMBL" id="WFLI01000057">
    <property type="protein sequence ID" value="KAB8058807.1"/>
    <property type="molecule type" value="Genomic_DNA"/>
</dbReference>
<dbReference type="SUPFAM" id="SSF53448">
    <property type="entry name" value="Nucleotide-diphospho-sugar transferases"/>
    <property type="match status" value="1"/>
</dbReference>
<dbReference type="InterPro" id="IPR029044">
    <property type="entry name" value="Nucleotide-diphossugar_trans"/>
</dbReference>
<dbReference type="PANTHER" id="PTHR43685:SF2">
    <property type="entry name" value="GLYCOSYLTRANSFERASE 2-LIKE DOMAIN-CONTAINING PROTEIN"/>
    <property type="match status" value="1"/>
</dbReference>
<dbReference type="Proteomes" id="UP000468717">
    <property type="component" value="Unassembled WGS sequence"/>
</dbReference>
<evidence type="ECO:0000313" key="2">
    <source>
        <dbReference type="EMBL" id="KAB8058807.1"/>
    </source>
</evidence>
<sequence>MLCSVIIPLYNKGPYVEATLASVLAQTHGDWEVLVVDDGSSDDGAQRVLACADARVRLIRQANGGVSRARNHGIAKARGELVCFLDADDLYAPDYLRTQVGLAQAFPDECFFATGYTSFAPGSTPDMATSPVAPAQAQRIDEFFTHFNHHWPFFCTNSVAVRRAALAALQPCFPEGEQFGEDLDLWFRLAERHRLVLAAAPLVAYRREVGGSLTAILGRDVVLPVFLRLEARARAWPASNGARRPALLLASNARVAVVRELLEGGRRGAALAELARAARDGVTRHWWTTAAMCVLFTPGMTRRWSLWRKSRTPA</sequence>
<evidence type="ECO:0000259" key="1">
    <source>
        <dbReference type="Pfam" id="PF00535"/>
    </source>
</evidence>
<keyword evidence="3" id="KW-1185">Reference proteome</keyword>
<reference evidence="2 3" key="1">
    <citation type="submission" date="2019-10" db="EMBL/GenBank/DDBJ databases">
        <title>Three novel species isolated from a subtropical stream in China.</title>
        <authorList>
            <person name="Lu H."/>
        </authorList>
    </citation>
    <scope>NUCLEOTIDE SEQUENCE [LARGE SCALE GENOMIC DNA]</scope>
    <source>
        <strain evidence="2 3">FT13W</strain>
    </source>
</reference>
<dbReference type="PANTHER" id="PTHR43685">
    <property type="entry name" value="GLYCOSYLTRANSFERASE"/>
    <property type="match status" value="1"/>
</dbReference>
<gene>
    <name evidence="2" type="ORF">GCN75_27240</name>
</gene>
<dbReference type="Pfam" id="PF00535">
    <property type="entry name" value="Glycos_transf_2"/>
    <property type="match status" value="1"/>
</dbReference>
<dbReference type="RefSeq" id="WP_152285137.1">
    <property type="nucleotide sequence ID" value="NZ_WFLI01000057.1"/>
</dbReference>
<feature type="domain" description="Glycosyltransferase 2-like" evidence="1">
    <location>
        <begin position="4"/>
        <end position="131"/>
    </location>
</feature>
<protein>
    <submittedName>
        <fullName evidence="2">Glycosyltransferase</fullName>
    </submittedName>
</protein>
<name>A0A6I1HT02_9BURK</name>
<dbReference type="AlphaFoldDB" id="A0A6I1HT02"/>
<dbReference type="InterPro" id="IPR001173">
    <property type="entry name" value="Glyco_trans_2-like"/>
</dbReference>